<accession>A0A1K2ILV1</accession>
<dbReference type="Proteomes" id="UP000182544">
    <property type="component" value="Unassembled WGS sequence"/>
</dbReference>
<evidence type="ECO:0000313" key="2">
    <source>
        <dbReference type="EMBL" id="SFZ93234.1"/>
    </source>
</evidence>
<organism evidence="2 3">
    <name type="scientific">Flaviramulus basaltis</name>
    <dbReference type="NCBI Taxonomy" id="369401"/>
    <lineage>
        <taxon>Bacteria</taxon>
        <taxon>Pseudomonadati</taxon>
        <taxon>Bacteroidota</taxon>
        <taxon>Flavobacteriia</taxon>
        <taxon>Flavobacteriales</taxon>
        <taxon>Flavobacteriaceae</taxon>
        <taxon>Flaviramulus</taxon>
    </lineage>
</organism>
<dbReference type="EMBL" id="FPKV01000003">
    <property type="protein sequence ID" value="SFZ93234.1"/>
    <property type="molecule type" value="Genomic_DNA"/>
</dbReference>
<dbReference type="AlphaFoldDB" id="A0A1K2ILV1"/>
<dbReference type="InterPro" id="IPR008969">
    <property type="entry name" value="CarboxyPept-like_regulatory"/>
</dbReference>
<dbReference type="OrthoDB" id="822112at2"/>
<protein>
    <submittedName>
        <fullName evidence="2">Iron complex outermembrane recepter protein</fullName>
    </submittedName>
</protein>
<dbReference type="STRING" id="369401.SAMN05428642_1031"/>
<keyword evidence="1" id="KW-0732">Signal</keyword>
<feature type="chain" id="PRO_5012860154" evidence="1">
    <location>
        <begin position="22"/>
        <end position="89"/>
    </location>
</feature>
<evidence type="ECO:0000313" key="3">
    <source>
        <dbReference type="Proteomes" id="UP000182544"/>
    </source>
</evidence>
<dbReference type="RefSeq" id="WP_143144304.1">
    <property type="nucleotide sequence ID" value="NZ_FPKV01000003.1"/>
</dbReference>
<gene>
    <name evidence="2" type="ORF">SAMN05428642_1031</name>
</gene>
<feature type="signal peptide" evidence="1">
    <location>
        <begin position="1"/>
        <end position="21"/>
    </location>
</feature>
<dbReference type="SUPFAM" id="SSF49464">
    <property type="entry name" value="Carboxypeptidase regulatory domain-like"/>
    <property type="match status" value="1"/>
</dbReference>
<sequence>MKKNTKRLLFFMLILPVFLFGQNTLKGTVTEQSTSIPLPGVNVVIKGTATGTSSDFDGNYQIEVKNGDIIVFTYVGYQAKEITYNGQST</sequence>
<keyword evidence="3" id="KW-1185">Reference proteome</keyword>
<feature type="non-terminal residue" evidence="2">
    <location>
        <position position="89"/>
    </location>
</feature>
<evidence type="ECO:0000256" key="1">
    <source>
        <dbReference type="SAM" id="SignalP"/>
    </source>
</evidence>
<reference evidence="2 3" key="1">
    <citation type="submission" date="2016-10" db="EMBL/GenBank/DDBJ databases">
        <authorList>
            <person name="de Groot N.N."/>
        </authorList>
    </citation>
    <scope>NUCLEOTIDE SEQUENCE [LARGE SCALE GENOMIC DNA]</scope>
    <source>
        <strain evidence="2 3">DSM 18180</strain>
    </source>
</reference>
<proteinExistence type="predicted"/>
<dbReference type="Gene3D" id="2.60.40.1120">
    <property type="entry name" value="Carboxypeptidase-like, regulatory domain"/>
    <property type="match status" value="1"/>
</dbReference>
<dbReference type="Pfam" id="PF13715">
    <property type="entry name" value="CarbopepD_reg_2"/>
    <property type="match status" value="1"/>
</dbReference>
<name>A0A1K2ILV1_9FLAO</name>